<evidence type="ECO:0000256" key="1">
    <source>
        <dbReference type="SAM" id="MobiDB-lite"/>
    </source>
</evidence>
<dbReference type="EMBL" id="AGNL01047576">
    <property type="protein sequence ID" value="EJK46731.1"/>
    <property type="molecule type" value="Genomic_DNA"/>
</dbReference>
<evidence type="ECO:0000313" key="2">
    <source>
        <dbReference type="EMBL" id="EJK46731.1"/>
    </source>
</evidence>
<dbReference type="AlphaFoldDB" id="K0RCG3"/>
<evidence type="ECO:0000313" key="3">
    <source>
        <dbReference type="Proteomes" id="UP000266841"/>
    </source>
</evidence>
<reference evidence="2 3" key="1">
    <citation type="journal article" date="2012" name="Genome Biol.">
        <title>Genome and low-iron response of an oceanic diatom adapted to chronic iron limitation.</title>
        <authorList>
            <person name="Lommer M."/>
            <person name="Specht M."/>
            <person name="Roy A.S."/>
            <person name="Kraemer L."/>
            <person name="Andreson R."/>
            <person name="Gutowska M.A."/>
            <person name="Wolf J."/>
            <person name="Bergner S.V."/>
            <person name="Schilhabel M.B."/>
            <person name="Klostermeier U.C."/>
            <person name="Beiko R.G."/>
            <person name="Rosenstiel P."/>
            <person name="Hippler M."/>
            <person name="Laroche J."/>
        </authorList>
    </citation>
    <scope>NUCLEOTIDE SEQUENCE [LARGE SCALE GENOMIC DNA]</scope>
    <source>
        <strain evidence="2 3">CCMP1005</strain>
    </source>
</reference>
<accession>K0RCG3</accession>
<dbReference type="Proteomes" id="UP000266841">
    <property type="component" value="Unassembled WGS sequence"/>
</dbReference>
<protein>
    <submittedName>
        <fullName evidence="2">Uncharacterized protein</fullName>
    </submittedName>
</protein>
<feature type="non-terminal residue" evidence="2">
    <location>
        <position position="107"/>
    </location>
</feature>
<feature type="region of interest" description="Disordered" evidence="1">
    <location>
        <begin position="1"/>
        <end position="51"/>
    </location>
</feature>
<feature type="compositionally biased region" description="Polar residues" evidence="1">
    <location>
        <begin position="24"/>
        <end position="34"/>
    </location>
</feature>
<sequence>MEASEGQCGHCEAASGTEARRPSRPTTDSGSGQSDSRDAMARTRNAAKRQKLQKVEAALFNPGRRISPGPPFWDARDLCRASLTCKALGAKRDHGPSLVEEAARRQF</sequence>
<organism evidence="2 3">
    <name type="scientific">Thalassiosira oceanica</name>
    <name type="common">Marine diatom</name>
    <dbReference type="NCBI Taxonomy" id="159749"/>
    <lineage>
        <taxon>Eukaryota</taxon>
        <taxon>Sar</taxon>
        <taxon>Stramenopiles</taxon>
        <taxon>Ochrophyta</taxon>
        <taxon>Bacillariophyta</taxon>
        <taxon>Coscinodiscophyceae</taxon>
        <taxon>Thalassiosirophycidae</taxon>
        <taxon>Thalassiosirales</taxon>
        <taxon>Thalassiosiraceae</taxon>
        <taxon>Thalassiosira</taxon>
    </lineage>
</organism>
<comment type="caution">
    <text evidence="2">The sequence shown here is derived from an EMBL/GenBank/DDBJ whole genome shotgun (WGS) entry which is preliminary data.</text>
</comment>
<keyword evidence="3" id="KW-1185">Reference proteome</keyword>
<name>K0RCG3_THAOC</name>
<proteinExistence type="predicted"/>
<gene>
    <name evidence="2" type="ORF">THAOC_34591</name>
</gene>